<proteinExistence type="predicted"/>
<keyword evidence="2" id="KW-1185">Reference proteome</keyword>
<protein>
    <recommendedName>
        <fullName evidence="3">DUF1835 domain-containing protein</fullName>
    </recommendedName>
</protein>
<dbReference type="Proteomes" id="UP000633278">
    <property type="component" value="Unassembled WGS sequence"/>
</dbReference>
<organism evidence="1 2">
    <name type="scientific">Polaribacter pacificus</name>
    <dbReference type="NCBI Taxonomy" id="1775173"/>
    <lineage>
        <taxon>Bacteria</taxon>
        <taxon>Pseudomonadati</taxon>
        <taxon>Bacteroidota</taxon>
        <taxon>Flavobacteriia</taxon>
        <taxon>Flavobacteriales</taxon>
        <taxon>Flavobacteriaceae</taxon>
    </lineage>
</organism>
<dbReference type="RefSeq" id="WP_188599498.1">
    <property type="nucleotide sequence ID" value="NZ_BMJW01000003.1"/>
</dbReference>
<reference evidence="1" key="1">
    <citation type="journal article" date="2014" name="Int. J. Syst. Evol. Microbiol.">
        <title>Complete genome sequence of Corynebacterium casei LMG S-19264T (=DSM 44701T), isolated from a smear-ripened cheese.</title>
        <authorList>
            <consortium name="US DOE Joint Genome Institute (JGI-PGF)"/>
            <person name="Walter F."/>
            <person name="Albersmeier A."/>
            <person name="Kalinowski J."/>
            <person name="Ruckert C."/>
        </authorList>
    </citation>
    <scope>NUCLEOTIDE SEQUENCE</scope>
    <source>
        <strain evidence="1">CGMCC 1.15763</strain>
    </source>
</reference>
<evidence type="ECO:0000313" key="1">
    <source>
        <dbReference type="EMBL" id="GGH03466.1"/>
    </source>
</evidence>
<reference evidence="1" key="2">
    <citation type="submission" date="2020-09" db="EMBL/GenBank/DDBJ databases">
        <authorList>
            <person name="Sun Q."/>
            <person name="Zhou Y."/>
        </authorList>
    </citation>
    <scope>NUCLEOTIDE SEQUENCE</scope>
    <source>
        <strain evidence="1">CGMCC 1.15763</strain>
    </source>
</reference>
<dbReference type="AlphaFoldDB" id="A0A917I1G0"/>
<comment type="caution">
    <text evidence="1">The sequence shown here is derived from an EMBL/GenBank/DDBJ whole genome shotgun (WGS) entry which is preliminary data.</text>
</comment>
<accession>A0A917I1G0</accession>
<evidence type="ECO:0000313" key="2">
    <source>
        <dbReference type="Proteomes" id="UP000633278"/>
    </source>
</evidence>
<sequence>MTSNILHITNGDCTTDQLQKISIPGTLITWREMLCEGKTEVGVGDENFWKNRFEFLKTNFKVSKQQFIDKTLKEYRRLCNQQKQDEIVLWFDSDLFCQINMIAVISWLKRYRKGRKISLVSCTSEEIPANRFGFSALTNDQVLEHYKSRTVLTEDDIAYADYVWQLYCADNPLKIEMAKTYQTNTTFKHLNTSLITHLKRFPSIENGLNAVENTILTAVSKQKFSSKDQLVKKLLSEQEVYGFGDLQYHKYLMDLKDYLRFSKSVSLTDTGKKVQQNLLHSYANMRNDFSFLGGAKKYNFLYDNSTNKLLKITTL</sequence>
<evidence type="ECO:0008006" key="3">
    <source>
        <dbReference type="Google" id="ProtNLM"/>
    </source>
</evidence>
<gene>
    <name evidence="1" type="ORF">GCM10011416_22990</name>
</gene>
<dbReference type="EMBL" id="BMJW01000003">
    <property type="protein sequence ID" value="GGH03466.1"/>
    <property type="molecule type" value="Genomic_DNA"/>
</dbReference>
<name>A0A917I1G0_9FLAO</name>